<reference evidence="1" key="1">
    <citation type="journal article" date="2014" name="Front. Microbiol.">
        <title>High frequency of phylogenetically diverse reductive dehalogenase-homologous genes in deep subseafloor sedimentary metagenomes.</title>
        <authorList>
            <person name="Kawai M."/>
            <person name="Futagami T."/>
            <person name="Toyoda A."/>
            <person name="Takaki Y."/>
            <person name="Nishi S."/>
            <person name="Hori S."/>
            <person name="Arai W."/>
            <person name="Tsubouchi T."/>
            <person name="Morono Y."/>
            <person name="Uchiyama I."/>
            <person name="Ito T."/>
            <person name="Fujiyama A."/>
            <person name="Inagaki F."/>
            <person name="Takami H."/>
        </authorList>
    </citation>
    <scope>NUCLEOTIDE SEQUENCE</scope>
    <source>
        <strain evidence="1">Expedition CK06-06</strain>
    </source>
</reference>
<evidence type="ECO:0000313" key="1">
    <source>
        <dbReference type="EMBL" id="GAH36262.1"/>
    </source>
</evidence>
<comment type="caution">
    <text evidence="1">The sequence shown here is derived from an EMBL/GenBank/DDBJ whole genome shotgun (WGS) entry which is preliminary data.</text>
</comment>
<accession>X1EUL2</accession>
<protein>
    <submittedName>
        <fullName evidence="1">Uncharacterized protein</fullName>
    </submittedName>
</protein>
<dbReference type="EMBL" id="BARU01006741">
    <property type="protein sequence ID" value="GAH36262.1"/>
    <property type="molecule type" value="Genomic_DNA"/>
</dbReference>
<gene>
    <name evidence="1" type="ORF">S03H2_13281</name>
</gene>
<name>X1EUL2_9ZZZZ</name>
<feature type="non-terminal residue" evidence="1">
    <location>
        <position position="30"/>
    </location>
</feature>
<dbReference type="AlphaFoldDB" id="X1EUL2"/>
<organism evidence="1">
    <name type="scientific">marine sediment metagenome</name>
    <dbReference type="NCBI Taxonomy" id="412755"/>
    <lineage>
        <taxon>unclassified sequences</taxon>
        <taxon>metagenomes</taxon>
        <taxon>ecological metagenomes</taxon>
    </lineage>
</organism>
<sequence length="30" mass="3620">MPEEKAIKKPEKKEFDDDCIYRNVRGITHE</sequence>
<proteinExistence type="predicted"/>